<keyword evidence="1" id="KW-0503">Monooxygenase</keyword>
<dbReference type="InterPro" id="IPR011008">
    <property type="entry name" value="Dimeric_a/b-barrel"/>
</dbReference>
<dbReference type="OrthoDB" id="9798439at2"/>
<organism evidence="1 2">
    <name type="scientific">Dokdonia sinensis</name>
    <dbReference type="NCBI Taxonomy" id="2479847"/>
    <lineage>
        <taxon>Bacteria</taxon>
        <taxon>Pseudomonadati</taxon>
        <taxon>Bacteroidota</taxon>
        <taxon>Flavobacteriia</taxon>
        <taxon>Flavobacteriales</taxon>
        <taxon>Flavobacteriaceae</taxon>
        <taxon>Dokdonia</taxon>
    </lineage>
</organism>
<dbReference type="RefSeq" id="WP_121916292.1">
    <property type="nucleotide sequence ID" value="NZ_REFV01000002.1"/>
</dbReference>
<dbReference type="Gene3D" id="3.30.70.100">
    <property type="match status" value="1"/>
</dbReference>
<comment type="caution">
    <text evidence="1">The sequence shown here is derived from an EMBL/GenBank/DDBJ whole genome shotgun (WGS) entry which is preliminary data.</text>
</comment>
<dbReference type="AlphaFoldDB" id="A0A3M0GQL7"/>
<dbReference type="Proteomes" id="UP000281985">
    <property type="component" value="Unassembled WGS sequence"/>
</dbReference>
<evidence type="ECO:0000313" key="2">
    <source>
        <dbReference type="Proteomes" id="UP000281985"/>
    </source>
</evidence>
<dbReference type="PANTHER" id="PTHR37811">
    <property type="entry name" value="BLL5343 PROTEIN"/>
    <property type="match status" value="1"/>
</dbReference>
<dbReference type="EMBL" id="REFV01000002">
    <property type="protein sequence ID" value="RMB63489.1"/>
    <property type="molecule type" value="Genomic_DNA"/>
</dbReference>
<sequence length="100" mass="11879">MELPYYAVIFTSKQTSVNRDYQMAAQHLEELAQGMSGFLGIDHARADIGITISYWKTLEDIARWKAQRDHQEAQKKGKSQWYEQYRVRICKVEREYGFDR</sequence>
<dbReference type="GO" id="GO:0004497">
    <property type="term" value="F:monooxygenase activity"/>
    <property type="evidence" value="ECO:0007669"/>
    <property type="project" value="UniProtKB-KW"/>
</dbReference>
<evidence type="ECO:0000313" key="1">
    <source>
        <dbReference type="EMBL" id="RMB63489.1"/>
    </source>
</evidence>
<proteinExistence type="predicted"/>
<protein>
    <submittedName>
        <fullName evidence="1">Antibiotic biosynthesis monooxygenase</fullName>
    </submittedName>
</protein>
<gene>
    <name evidence="1" type="ORF">EAX61_03635</name>
</gene>
<reference evidence="1 2" key="1">
    <citation type="submission" date="2018-10" db="EMBL/GenBank/DDBJ databases">
        <title>Dokdonia luteus sp. nov., isolated from sea water.</title>
        <authorList>
            <person name="Zhou L.Y."/>
            <person name="Du Z.J."/>
        </authorList>
    </citation>
    <scope>NUCLEOTIDE SEQUENCE [LARGE SCALE GENOMIC DNA]</scope>
    <source>
        <strain evidence="1 2">SH27</strain>
    </source>
</reference>
<accession>A0A3M0GQL7</accession>
<keyword evidence="1" id="KW-0560">Oxidoreductase</keyword>
<dbReference type="SUPFAM" id="SSF54909">
    <property type="entry name" value="Dimeric alpha+beta barrel"/>
    <property type="match status" value="1"/>
</dbReference>
<dbReference type="InterPro" id="IPR052936">
    <property type="entry name" value="Jasmonate_Hydroxylase-like"/>
</dbReference>
<name>A0A3M0GQL7_9FLAO</name>
<keyword evidence="2" id="KW-1185">Reference proteome</keyword>
<dbReference type="PANTHER" id="PTHR37811:SF2">
    <property type="entry name" value="ABM DOMAIN-CONTAINING PROTEIN"/>
    <property type="match status" value="1"/>
</dbReference>